<reference evidence="1 2" key="1">
    <citation type="submission" date="2020-06" db="EMBL/GenBank/DDBJ databases">
        <title>Rhizobium sp.nov. isolated from the tomato plant.</title>
        <authorList>
            <person name="Thin K.K."/>
            <person name="Zhang X."/>
            <person name="He S."/>
        </authorList>
    </citation>
    <scope>NUCLEOTIDE SEQUENCE [LARGE SCALE GENOMIC DNA]</scope>
    <source>
        <strain evidence="1 2">DBTS2</strain>
    </source>
</reference>
<dbReference type="EMBL" id="JABXYK010000002">
    <property type="protein sequence ID" value="NVP54529.1"/>
    <property type="molecule type" value="Genomic_DNA"/>
</dbReference>
<evidence type="ECO:0000313" key="1">
    <source>
        <dbReference type="EMBL" id="NVP54529.1"/>
    </source>
</evidence>
<sequence>MEITSREYKVGLQAGRFGAIGETSTAAVAECWRDLAQILQEGGLPVQGAAKTTDPAKQRNLHFLDTRDLDLFGGRGLLFRLRRPIASKGDWSATLKFRHGDRLLADAEDFRPSGKGELKFEEDVKPVPGAMGASFWALFSRSAQAKVKSADDLRTLGDCLALFDDIGDLNLPSLETEVLAVGGNMIVEHVFEGLSIVFSDTVTAPCALILWWRDGEPKMPVAAEFSFRFELEEGRTNPKVARGAWRALRDVAASPWGDPLGATKTGFIYG</sequence>
<keyword evidence="2" id="KW-1185">Reference proteome</keyword>
<dbReference type="Proteomes" id="UP000659172">
    <property type="component" value="Unassembled WGS sequence"/>
</dbReference>
<organism evidence="1 2">
    <name type="scientific">Mycoplana rhizolycopersici</name>
    <dbReference type="NCBI Taxonomy" id="2746702"/>
    <lineage>
        <taxon>Bacteria</taxon>
        <taxon>Pseudomonadati</taxon>
        <taxon>Pseudomonadota</taxon>
        <taxon>Alphaproteobacteria</taxon>
        <taxon>Hyphomicrobiales</taxon>
        <taxon>Rhizobiaceae</taxon>
        <taxon>Mycoplana</taxon>
    </lineage>
</organism>
<accession>A0ABX2QC22</accession>
<dbReference type="RefSeq" id="WP_176948544.1">
    <property type="nucleotide sequence ID" value="NZ_JABXYK010000002.1"/>
</dbReference>
<gene>
    <name evidence="1" type="ORF">HV823_04585</name>
</gene>
<proteinExistence type="predicted"/>
<protein>
    <submittedName>
        <fullName evidence="1">Uncharacterized protein</fullName>
    </submittedName>
</protein>
<evidence type="ECO:0000313" key="2">
    <source>
        <dbReference type="Proteomes" id="UP000659172"/>
    </source>
</evidence>
<comment type="caution">
    <text evidence="1">The sequence shown here is derived from an EMBL/GenBank/DDBJ whole genome shotgun (WGS) entry which is preliminary data.</text>
</comment>
<name>A0ABX2QC22_9HYPH</name>